<reference evidence="5" key="1">
    <citation type="journal article" date="2019" name="Gigascience">
        <title>De novo genome assembly of the endangered Acer yangbiense, a plant species with extremely small populations endemic to Yunnan Province, China.</title>
        <authorList>
            <person name="Yang J."/>
            <person name="Wariss H.M."/>
            <person name="Tao L."/>
            <person name="Zhang R."/>
            <person name="Yun Q."/>
            <person name="Hollingsworth P."/>
            <person name="Dao Z."/>
            <person name="Luo G."/>
            <person name="Guo H."/>
            <person name="Ma Y."/>
            <person name="Sun W."/>
        </authorList>
    </citation>
    <scope>NUCLEOTIDE SEQUENCE [LARGE SCALE GENOMIC DNA]</scope>
    <source>
        <strain evidence="5">cv. br00</strain>
    </source>
</reference>
<keyword evidence="2" id="KW-0808">Transferase</keyword>
<protein>
    <recommendedName>
        <fullName evidence="3">Hexosyltransferase</fullName>
        <ecNumber evidence="3">2.4.1.-</ecNumber>
    </recommendedName>
</protein>
<dbReference type="Pfam" id="PF01501">
    <property type="entry name" value="Glyco_transf_8"/>
    <property type="match status" value="1"/>
</dbReference>
<evidence type="ECO:0000256" key="1">
    <source>
        <dbReference type="ARBA" id="ARBA00022676"/>
    </source>
</evidence>
<dbReference type="EC" id="2.4.1.-" evidence="3"/>
<comment type="caution">
    <text evidence="4">The sequence shown here is derived from an EMBL/GenBank/DDBJ whole genome shotgun (WGS) entry which is preliminary data.</text>
</comment>
<keyword evidence="5" id="KW-1185">Reference proteome</keyword>
<dbReference type="GO" id="GO:0016757">
    <property type="term" value="F:glycosyltransferase activity"/>
    <property type="evidence" value="ECO:0007669"/>
    <property type="project" value="UniProtKB-KW"/>
</dbReference>
<comment type="similarity">
    <text evidence="3">Belongs to the glycosyltransferase 8 family.</text>
</comment>
<evidence type="ECO:0000313" key="4">
    <source>
        <dbReference type="EMBL" id="KAB5538408.1"/>
    </source>
</evidence>
<proteinExistence type="inferred from homology"/>
<dbReference type="AlphaFoldDB" id="A0A5N5L796"/>
<organism evidence="4 5">
    <name type="scientific">Salix brachista</name>
    <dbReference type="NCBI Taxonomy" id="2182728"/>
    <lineage>
        <taxon>Eukaryota</taxon>
        <taxon>Viridiplantae</taxon>
        <taxon>Streptophyta</taxon>
        <taxon>Embryophyta</taxon>
        <taxon>Tracheophyta</taxon>
        <taxon>Spermatophyta</taxon>
        <taxon>Magnoliopsida</taxon>
        <taxon>eudicotyledons</taxon>
        <taxon>Gunneridae</taxon>
        <taxon>Pentapetalae</taxon>
        <taxon>rosids</taxon>
        <taxon>fabids</taxon>
        <taxon>Malpighiales</taxon>
        <taxon>Salicaceae</taxon>
        <taxon>Saliceae</taxon>
        <taxon>Salix</taxon>
    </lineage>
</organism>
<gene>
    <name evidence="4" type="ORF">DKX38_015941</name>
</gene>
<sequence>MNMFFRDVCKPILPGYNLVSAMLWRHPENFELDRVEVAHHCAAGAKPWRFTGKEENMDREDIHPGFG</sequence>
<evidence type="ECO:0000313" key="5">
    <source>
        <dbReference type="Proteomes" id="UP000326939"/>
    </source>
</evidence>
<keyword evidence="1" id="KW-0328">Glycosyltransferase</keyword>
<evidence type="ECO:0000256" key="3">
    <source>
        <dbReference type="RuleBase" id="RU362027"/>
    </source>
</evidence>
<accession>A0A5N5L796</accession>
<dbReference type="Proteomes" id="UP000326939">
    <property type="component" value="Chromosome 10"/>
</dbReference>
<dbReference type="EMBL" id="VDCV01000010">
    <property type="protein sequence ID" value="KAB5538408.1"/>
    <property type="molecule type" value="Genomic_DNA"/>
</dbReference>
<name>A0A5N5L796_9ROSI</name>
<evidence type="ECO:0000256" key="2">
    <source>
        <dbReference type="ARBA" id="ARBA00022679"/>
    </source>
</evidence>
<dbReference type="InterPro" id="IPR002495">
    <property type="entry name" value="Glyco_trans_8"/>
</dbReference>